<gene>
    <name evidence="7" type="ORF">KXJ69_00120</name>
</gene>
<dbReference type="CDD" id="cd15904">
    <property type="entry name" value="TSPO_MBR"/>
    <property type="match status" value="1"/>
</dbReference>
<feature type="transmembrane region" description="Helical" evidence="6">
    <location>
        <begin position="75"/>
        <end position="93"/>
    </location>
</feature>
<dbReference type="PANTHER" id="PTHR10057">
    <property type="entry name" value="PERIPHERAL-TYPE BENZODIAZEPINE RECEPTOR"/>
    <property type="match status" value="1"/>
</dbReference>
<accession>A0A9X1FLG0</accession>
<evidence type="ECO:0000313" key="7">
    <source>
        <dbReference type="EMBL" id="MBW2936487.1"/>
    </source>
</evidence>
<keyword evidence="8" id="KW-1185">Reference proteome</keyword>
<dbReference type="RefSeq" id="WP_219050245.1">
    <property type="nucleotide sequence ID" value="NZ_JAHWDP010000001.1"/>
</dbReference>
<comment type="subcellular location">
    <subcellularLocation>
        <location evidence="1">Membrane</location>
        <topology evidence="1">Multi-pass membrane protein</topology>
    </subcellularLocation>
</comment>
<evidence type="ECO:0000256" key="1">
    <source>
        <dbReference type="ARBA" id="ARBA00004141"/>
    </source>
</evidence>
<proteinExistence type="inferred from homology"/>
<dbReference type="Proteomes" id="UP001138686">
    <property type="component" value="Unassembled WGS sequence"/>
</dbReference>
<feature type="transmembrane region" description="Helical" evidence="6">
    <location>
        <begin position="130"/>
        <end position="150"/>
    </location>
</feature>
<keyword evidence="4 6" id="KW-1133">Transmembrane helix</keyword>
<evidence type="ECO:0000256" key="6">
    <source>
        <dbReference type="SAM" id="Phobius"/>
    </source>
</evidence>
<evidence type="ECO:0000256" key="5">
    <source>
        <dbReference type="ARBA" id="ARBA00023136"/>
    </source>
</evidence>
<keyword evidence="3 6" id="KW-0812">Transmembrane</keyword>
<keyword evidence="5 6" id="KW-0472">Membrane</keyword>
<comment type="caution">
    <text evidence="7">The sequence shown here is derived from an EMBL/GenBank/DDBJ whole genome shotgun (WGS) entry which is preliminary data.</text>
</comment>
<feature type="transmembrane region" description="Helical" evidence="6">
    <location>
        <begin position="99"/>
        <end position="118"/>
    </location>
</feature>
<dbReference type="PANTHER" id="PTHR10057:SF0">
    <property type="entry name" value="TRANSLOCATOR PROTEIN"/>
    <property type="match status" value="1"/>
</dbReference>
<organism evidence="7 8">
    <name type="scientific">Halomarinibacterium sedimenti</name>
    <dbReference type="NCBI Taxonomy" id="2857106"/>
    <lineage>
        <taxon>Bacteria</taxon>
        <taxon>Pseudomonadati</taxon>
        <taxon>Bacteroidota</taxon>
        <taxon>Flavobacteriia</taxon>
        <taxon>Flavobacteriales</taxon>
        <taxon>Flavobacteriaceae</taxon>
        <taxon>Halomarinibacterium</taxon>
    </lineage>
</organism>
<dbReference type="Pfam" id="PF03073">
    <property type="entry name" value="TspO_MBR"/>
    <property type="match status" value="1"/>
</dbReference>
<feature type="transmembrane region" description="Helical" evidence="6">
    <location>
        <begin position="42"/>
        <end position="63"/>
    </location>
</feature>
<dbReference type="AlphaFoldDB" id="A0A9X1FLG0"/>
<evidence type="ECO:0000256" key="3">
    <source>
        <dbReference type="ARBA" id="ARBA00022692"/>
    </source>
</evidence>
<evidence type="ECO:0000256" key="2">
    <source>
        <dbReference type="ARBA" id="ARBA00007524"/>
    </source>
</evidence>
<name>A0A9X1FLG0_9FLAO</name>
<dbReference type="EMBL" id="JAHWDP010000001">
    <property type="protein sequence ID" value="MBW2936487.1"/>
    <property type="molecule type" value="Genomic_DNA"/>
</dbReference>
<dbReference type="InterPro" id="IPR004307">
    <property type="entry name" value="TspO_MBR"/>
</dbReference>
<evidence type="ECO:0000313" key="8">
    <source>
        <dbReference type="Proteomes" id="UP001138686"/>
    </source>
</evidence>
<comment type="similarity">
    <text evidence="2">Belongs to the TspO/BZRP family.</text>
</comment>
<dbReference type="FunFam" id="1.20.1260.100:FF:000001">
    <property type="entry name" value="translocator protein 2"/>
    <property type="match status" value="1"/>
</dbReference>
<sequence length="153" mass="17902">MLKRIILFLVITFGGLALGSLFTTEGASSTWYEALPKAPWTPPGWVFGVAWTFIMVCFSLYMALLSEKVKNKKQLIILFTIQWILNVSWNPVFFYFHKIAMGLLVITALLVIIHVFLFRYYKILAWRSLLILPYAIWLWIATSLNAYIYWFHP</sequence>
<protein>
    <submittedName>
        <fullName evidence="7">Tryptophan-rich sensory protein</fullName>
    </submittedName>
</protein>
<dbReference type="PIRSF" id="PIRSF005859">
    <property type="entry name" value="PBR"/>
    <property type="match status" value="1"/>
</dbReference>
<evidence type="ECO:0000256" key="4">
    <source>
        <dbReference type="ARBA" id="ARBA00022989"/>
    </source>
</evidence>
<dbReference type="GO" id="GO:0016020">
    <property type="term" value="C:membrane"/>
    <property type="evidence" value="ECO:0007669"/>
    <property type="project" value="UniProtKB-SubCell"/>
</dbReference>
<reference evidence="7" key="1">
    <citation type="submission" date="2021-07" db="EMBL/GenBank/DDBJ databases">
        <title>Aureisphaera sp. CAU 1614 isolated from sea sediment.</title>
        <authorList>
            <person name="Kim W."/>
        </authorList>
    </citation>
    <scope>NUCLEOTIDE SEQUENCE</scope>
    <source>
        <strain evidence="7">CAU 1614</strain>
    </source>
</reference>